<comment type="function">
    <text evidence="8">One of the components of the core complex of photosystem II (PSII), required for its stability and/or assembly. PSII is a light-driven water:plastoquinone oxidoreductase that uses light energy to abstract electrons from H(2)O, generating O(2) and a proton gradient subsequently used for ATP formation. It consists of a core antenna complex that captures photons, and an electron transfer chain that converts photonic excitation into a charge separation.</text>
</comment>
<dbReference type="AlphaFoldDB" id="A0A0H4SQI2"/>
<evidence type="ECO:0000256" key="8">
    <source>
        <dbReference type="HAMAP-Rule" id="MF_01316"/>
    </source>
</evidence>
<gene>
    <name evidence="8 9" type="primary">psbI</name>
    <name evidence="9" type="ORF">TampPt_p065</name>
</gene>
<dbReference type="GO" id="GO:0005737">
    <property type="term" value="C:cytoplasm"/>
    <property type="evidence" value="ECO:0007669"/>
    <property type="project" value="UniProtKB-ARBA"/>
</dbReference>
<keyword evidence="8" id="KW-0793">Thylakoid</keyword>
<dbReference type="InterPro" id="IPR003686">
    <property type="entry name" value="PSII_PsbI"/>
</dbReference>
<keyword evidence="6 8" id="KW-0472">Membrane</keyword>
<evidence type="ECO:0000256" key="5">
    <source>
        <dbReference type="ARBA" id="ARBA00022989"/>
    </source>
</evidence>
<dbReference type="GO" id="GO:0015979">
    <property type="term" value="P:photosynthesis"/>
    <property type="evidence" value="ECO:0007669"/>
    <property type="project" value="UniProtKB-UniRule"/>
</dbReference>
<dbReference type="EMBL" id="KP899713">
    <property type="protein sequence ID" value="AKP94635.1"/>
    <property type="molecule type" value="Genomic_DNA"/>
</dbReference>
<dbReference type="NCBIfam" id="NF002735">
    <property type="entry name" value="PRK02655.1"/>
    <property type="match status" value="1"/>
</dbReference>
<dbReference type="RefSeq" id="YP_009159217.1">
    <property type="nucleotide sequence ID" value="NC_027589.1"/>
</dbReference>
<evidence type="ECO:0000313" key="9">
    <source>
        <dbReference type="EMBL" id="AKP94635.1"/>
    </source>
</evidence>
<dbReference type="Pfam" id="PF02532">
    <property type="entry name" value="PsbI"/>
    <property type="match status" value="1"/>
</dbReference>
<evidence type="ECO:0000256" key="4">
    <source>
        <dbReference type="ARBA" id="ARBA00022692"/>
    </source>
</evidence>
<protein>
    <recommendedName>
        <fullName evidence="8">Photosystem II reaction center protein I</fullName>
        <shortName evidence="8">PSII-I</shortName>
    </recommendedName>
    <alternativeName>
        <fullName evidence="8">PSII 4.4 kDa protein</fullName>
    </alternativeName>
</protein>
<dbReference type="InterPro" id="IPR037271">
    <property type="entry name" value="PSII_PsbI_sf"/>
</dbReference>
<evidence type="ECO:0000256" key="3">
    <source>
        <dbReference type="ARBA" id="ARBA00022531"/>
    </source>
</evidence>
<comment type="similarity">
    <text evidence="8">Belongs to the PsbI family.</text>
</comment>
<keyword evidence="2 8" id="KW-0674">Reaction center</keyword>
<evidence type="ECO:0000256" key="1">
    <source>
        <dbReference type="ARBA" id="ARBA00004167"/>
    </source>
</evidence>
<dbReference type="PANTHER" id="PTHR35772">
    <property type="entry name" value="PHOTOSYSTEM II REACTION CENTER PROTEIN I"/>
    <property type="match status" value="1"/>
</dbReference>
<comment type="subunit">
    <text evidence="8">PSII is composed of 1 copy each of membrane proteins PsbA, PsbB, PsbC, PsbD, PsbE, PsbF, PsbH, PsbI, PsbJ, PsbK, PsbL, PsbM, PsbT, PsbX, PsbY, PsbZ, Psb30/Ycf12, at least 3 peripheral proteins of the oxygen-evolving complex and a large number of cofactors. It forms dimeric complexes.</text>
</comment>
<dbReference type="GO" id="GO:0042651">
    <property type="term" value="C:thylakoid membrane"/>
    <property type="evidence" value="ECO:0007669"/>
    <property type="project" value="UniProtKB-UniRule"/>
</dbReference>
<keyword evidence="4 8" id="KW-0812">Transmembrane</keyword>
<name>A0A0H4SQI2_9CRYP</name>
<dbReference type="SUPFAM" id="SSF161041">
    <property type="entry name" value="Photosystem II reaction center protein I, PsbI"/>
    <property type="match status" value="1"/>
</dbReference>
<sequence length="38" mass="4356">MFTLKIVVYTTVTLFVSLFAFGFLSNDASRNPNRKDLE</sequence>
<organism evidence="9">
    <name type="scientific">Teleaulax amphioxeia</name>
    <dbReference type="NCBI Taxonomy" id="77931"/>
    <lineage>
        <taxon>Eukaryota</taxon>
        <taxon>Cryptophyceae</taxon>
        <taxon>Pyrenomonadales</taxon>
        <taxon>Geminigeraceae</taxon>
        <taxon>Teleaulax</taxon>
    </lineage>
</organism>
<evidence type="ECO:0000256" key="6">
    <source>
        <dbReference type="ARBA" id="ARBA00023136"/>
    </source>
</evidence>
<comment type="subcellular location">
    <subcellularLocation>
        <location evidence="8">Cellular thylakoid membrane</location>
        <topology evidence="8">Single-pass membrane protein</topology>
    </subcellularLocation>
    <subcellularLocation>
        <location evidence="1">Membrane</location>
        <topology evidence="1">Single-pass membrane protein</topology>
    </subcellularLocation>
</comment>
<dbReference type="HAMAP" id="MF_01316">
    <property type="entry name" value="PSII_PsbI"/>
    <property type="match status" value="1"/>
</dbReference>
<dbReference type="GeneID" id="25077765"/>
<reference evidence="9" key="1">
    <citation type="journal article" date="2015" name="PLoS ONE">
        <title>The Plastid Genome of the Cryptomonad Teleaulax amphioxeia.</title>
        <authorList>
            <person name="Kim J.I."/>
            <person name="Yoon H.S."/>
            <person name="Yi G."/>
            <person name="Kim H.S."/>
            <person name="Yih W."/>
            <person name="Shin W."/>
        </authorList>
    </citation>
    <scope>NUCLEOTIDE SEQUENCE</scope>
    <source>
        <strain evidence="9">HACCP-CR01</strain>
    </source>
</reference>
<dbReference type="PANTHER" id="PTHR35772:SF1">
    <property type="entry name" value="PHOTOSYSTEM II REACTION CENTER PROTEIN I"/>
    <property type="match status" value="1"/>
</dbReference>
<keyword evidence="5 8" id="KW-1133">Transmembrane helix</keyword>
<evidence type="ECO:0000256" key="7">
    <source>
        <dbReference type="ARBA" id="ARBA00023276"/>
    </source>
</evidence>
<keyword evidence="7 8" id="KW-0604">Photosystem II</keyword>
<keyword evidence="3 8" id="KW-0602">Photosynthesis</keyword>
<geneLocation type="plastid" evidence="9"/>
<evidence type="ECO:0000256" key="2">
    <source>
        <dbReference type="ARBA" id="ARBA00022469"/>
    </source>
</evidence>
<dbReference type="GO" id="GO:0009539">
    <property type="term" value="C:photosystem II reaction center"/>
    <property type="evidence" value="ECO:0007669"/>
    <property type="project" value="InterPro"/>
</dbReference>
<feature type="transmembrane region" description="Helical" evidence="8">
    <location>
        <begin position="6"/>
        <end position="25"/>
    </location>
</feature>
<accession>A0A0H4SQI2</accession>
<keyword evidence="9" id="KW-0934">Plastid</keyword>
<proteinExistence type="inferred from homology"/>